<dbReference type="Gene3D" id="2.40.260.10">
    <property type="entry name" value="Sortase"/>
    <property type="match status" value="1"/>
</dbReference>
<organism evidence="5 6">
    <name type="scientific">Microbacterium lacticum</name>
    <dbReference type="NCBI Taxonomy" id="33885"/>
    <lineage>
        <taxon>Bacteria</taxon>
        <taxon>Bacillati</taxon>
        <taxon>Actinomycetota</taxon>
        <taxon>Actinomycetes</taxon>
        <taxon>Micrococcales</taxon>
        <taxon>Microbacteriaceae</taxon>
        <taxon>Microbacterium</taxon>
    </lineage>
</organism>
<gene>
    <name evidence="5" type="ORF">FHX68_2945</name>
</gene>
<comment type="caution">
    <text evidence="5">The sequence shown here is derived from an EMBL/GenBank/DDBJ whole genome shotgun (WGS) entry which is preliminary data.</text>
</comment>
<evidence type="ECO:0000256" key="2">
    <source>
        <dbReference type="PIRSR" id="PIRSR605754-1"/>
    </source>
</evidence>
<keyword evidence="1" id="KW-0378">Hydrolase</keyword>
<protein>
    <submittedName>
        <fullName evidence="5">LPXTG-site transpeptidase (Sortase) family protein</fullName>
    </submittedName>
</protein>
<feature type="transmembrane region" description="Helical" evidence="4">
    <location>
        <begin position="272"/>
        <end position="292"/>
    </location>
</feature>
<keyword evidence="4" id="KW-1133">Transmembrane helix</keyword>
<keyword evidence="4" id="KW-0812">Transmembrane</keyword>
<dbReference type="CDD" id="cd05827">
    <property type="entry name" value="Sortase_C"/>
    <property type="match status" value="1"/>
</dbReference>
<evidence type="ECO:0000256" key="4">
    <source>
        <dbReference type="SAM" id="Phobius"/>
    </source>
</evidence>
<dbReference type="SUPFAM" id="SSF63817">
    <property type="entry name" value="Sortase"/>
    <property type="match status" value="1"/>
</dbReference>
<evidence type="ECO:0000256" key="3">
    <source>
        <dbReference type="SAM" id="MobiDB-lite"/>
    </source>
</evidence>
<feature type="region of interest" description="Disordered" evidence="3">
    <location>
        <begin position="298"/>
        <end position="329"/>
    </location>
</feature>
<accession>A0A4Y3URX7</accession>
<dbReference type="Pfam" id="PF04203">
    <property type="entry name" value="Sortase"/>
    <property type="match status" value="1"/>
</dbReference>
<dbReference type="InterPro" id="IPR005754">
    <property type="entry name" value="Sortase"/>
</dbReference>
<dbReference type="AlphaFoldDB" id="A0A4Y3URX7"/>
<evidence type="ECO:0000313" key="5">
    <source>
        <dbReference type="EMBL" id="TQM90623.1"/>
    </source>
</evidence>
<dbReference type="NCBIfam" id="NF033745">
    <property type="entry name" value="class_C_sortase"/>
    <property type="match status" value="1"/>
</dbReference>
<proteinExistence type="predicted"/>
<dbReference type="OrthoDB" id="5242161at2"/>
<dbReference type="RefSeq" id="WP_141380853.1">
    <property type="nucleotide sequence ID" value="NZ_BJNA01000035.1"/>
</dbReference>
<reference evidence="5 6" key="1">
    <citation type="submission" date="2019-06" db="EMBL/GenBank/DDBJ databases">
        <title>Sequencing the genomes of 1000 actinobacteria strains.</title>
        <authorList>
            <person name="Klenk H.-P."/>
        </authorList>
    </citation>
    <scope>NUCLEOTIDE SEQUENCE [LARGE SCALE GENOMIC DNA]</scope>
    <source>
        <strain evidence="5 6">DSM 20427</strain>
    </source>
</reference>
<dbReference type="EMBL" id="VFPS01000007">
    <property type="protein sequence ID" value="TQM90623.1"/>
    <property type="molecule type" value="Genomic_DNA"/>
</dbReference>
<feature type="transmembrane region" description="Helical" evidence="4">
    <location>
        <begin position="21"/>
        <end position="41"/>
    </location>
</feature>
<feature type="active site" description="Acyl-thioester intermediate" evidence="2">
    <location>
        <position position="235"/>
    </location>
</feature>
<dbReference type="GO" id="GO:0016787">
    <property type="term" value="F:hydrolase activity"/>
    <property type="evidence" value="ECO:0007669"/>
    <property type="project" value="UniProtKB-KW"/>
</dbReference>
<dbReference type="Proteomes" id="UP000319804">
    <property type="component" value="Unassembled WGS sequence"/>
</dbReference>
<evidence type="ECO:0000256" key="1">
    <source>
        <dbReference type="ARBA" id="ARBA00022801"/>
    </source>
</evidence>
<evidence type="ECO:0000313" key="6">
    <source>
        <dbReference type="Proteomes" id="UP000319804"/>
    </source>
</evidence>
<feature type="active site" description="Proton donor/acceptor" evidence="2">
    <location>
        <position position="173"/>
    </location>
</feature>
<dbReference type="InterPro" id="IPR042002">
    <property type="entry name" value="Sortase_C"/>
</dbReference>
<dbReference type="NCBIfam" id="TIGR01076">
    <property type="entry name" value="sortase_fam"/>
    <property type="match status" value="1"/>
</dbReference>
<dbReference type="InterPro" id="IPR023365">
    <property type="entry name" value="Sortase_dom-sf"/>
</dbReference>
<name>A0A4Y3URX7_9MICO</name>
<keyword evidence="6" id="KW-1185">Reference proteome</keyword>
<sequence length="416" mass="44162">MPERGRTSTLRHPRTRRRWRASGVSLVIAVIGLAGALLLLYPSAAAWFTQLEQSAEIAQYSDRVGALGAQHRADEIERAVEDNEALVGGASVLAAGERKPQAEVGESASAGYDDLLRADAQGLMARVKIPAIDLDLPVYHGTTDDVLERGIGHLEGTALPVGGASTHAVLTGHRGLATAEPFTHLDRVAVGDTFTIEVFGEVLSYRVSDTRVVAPEDTEMLYPQTGRDLVTLVTCTPLGINSHRILVTGERILPTPVDDVAAAGARPDIPGFPWWAVILGAVVLALAAYVWAAGRQSADGPATASGATDLRRARMSPTATVPPPPARTETTEGALMAAEDAAGAQQKFVDEAVAKMKETYEKISQTVGGALDSDQAEQVTDSILDTVSDFAKKILPEQFHAKIDEVRDQVDRAVGQ</sequence>
<keyword evidence="4" id="KW-0472">Membrane</keyword>